<accession>A0ABP4E3Z3</accession>
<dbReference type="EMBL" id="BAAALD010000036">
    <property type="protein sequence ID" value="GAA1091363.1"/>
    <property type="molecule type" value="Genomic_DNA"/>
</dbReference>
<proteinExistence type="predicted"/>
<comment type="caution">
    <text evidence="1">The sequence shown here is derived from an EMBL/GenBank/DDBJ whole genome shotgun (WGS) entry which is preliminary data.</text>
</comment>
<organism evidence="1 2">
    <name type="scientific">Kitasatospora arboriphila</name>
    <dbReference type="NCBI Taxonomy" id="258052"/>
    <lineage>
        <taxon>Bacteria</taxon>
        <taxon>Bacillati</taxon>
        <taxon>Actinomycetota</taxon>
        <taxon>Actinomycetes</taxon>
        <taxon>Kitasatosporales</taxon>
        <taxon>Streptomycetaceae</taxon>
        <taxon>Kitasatospora</taxon>
    </lineage>
</organism>
<dbReference type="RefSeq" id="WP_344624923.1">
    <property type="nucleotide sequence ID" value="NZ_BAAALD010000036.1"/>
</dbReference>
<name>A0ABP4E3Z3_9ACTN</name>
<keyword evidence="2" id="KW-1185">Reference proteome</keyword>
<evidence type="ECO:0008006" key="3">
    <source>
        <dbReference type="Google" id="ProtNLM"/>
    </source>
</evidence>
<gene>
    <name evidence="1" type="ORF">GCM10009663_38970</name>
</gene>
<dbReference type="Gene3D" id="3.40.50.300">
    <property type="entry name" value="P-loop containing nucleotide triphosphate hydrolases"/>
    <property type="match status" value="1"/>
</dbReference>
<evidence type="ECO:0000313" key="2">
    <source>
        <dbReference type="Proteomes" id="UP001499987"/>
    </source>
</evidence>
<protein>
    <recommendedName>
        <fullName evidence="3">Adenylate kinase</fullName>
    </recommendedName>
</protein>
<evidence type="ECO:0000313" key="1">
    <source>
        <dbReference type="EMBL" id="GAA1091363.1"/>
    </source>
</evidence>
<sequence>MRYLRHRTALRLCAADPTHRFHPEADTVPDDGICTVCGGALYQRDDGDHVRRLVGEHEARLEPVAQHYAQQHLLLELDASGTSAEVTSRAVIALRERSR</sequence>
<dbReference type="Proteomes" id="UP001499987">
    <property type="component" value="Unassembled WGS sequence"/>
</dbReference>
<dbReference type="InterPro" id="IPR027417">
    <property type="entry name" value="P-loop_NTPase"/>
</dbReference>
<reference evidence="2" key="1">
    <citation type="journal article" date="2019" name="Int. J. Syst. Evol. Microbiol.">
        <title>The Global Catalogue of Microorganisms (GCM) 10K type strain sequencing project: providing services to taxonomists for standard genome sequencing and annotation.</title>
        <authorList>
            <consortium name="The Broad Institute Genomics Platform"/>
            <consortium name="The Broad Institute Genome Sequencing Center for Infectious Disease"/>
            <person name="Wu L."/>
            <person name="Ma J."/>
        </authorList>
    </citation>
    <scope>NUCLEOTIDE SEQUENCE [LARGE SCALE GENOMIC DNA]</scope>
    <source>
        <strain evidence="2">JCM 13002</strain>
    </source>
</reference>